<evidence type="ECO:0000313" key="1">
    <source>
        <dbReference type="EMBL" id="GAA5146655.1"/>
    </source>
</evidence>
<comment type="caution">
    <text evidence="1">The sequence shown here is derived from an EMBL/GenBank/DDBJ whole genome shotgun (WGS) entry which is preliminary data.</text>
</comment>
<evidence type="ECO:0000313" key="2">
    <source>
        <dbReference type="Proteomes" id="UP001499852"/>
    </source>
</evidence>
<accession>A0ABP9PHG5</accession>
<dbReference type="Proteomes" id="UP001499852">
    <property type="component" value="Unassembled WGS sequence"/>
</dbReference>
<name>A0ABP9PHG5_9BACT</name>
<sequence>MSSKYLGNIGLGREASAWADRTYGCVYKLFDLKLDSENRASMGLKLQIQGRPPDEVEVIQQPAVLGDILDKICLLHEAGACPTEIIGLSKDGKYLIVKQPRCKAYDDFDKDQELAVKAMNGVAPKGSYGNELWVFYAEHRVWLLSDLHKGNIRRLPDGSATIIDALIGELPDYYLKHHPKLHEAAVKAKALALGEVVPPDDPFYNVDDDDL</sequence>
<protein>
    <recommendedName>
        <fullName evidence="3">Serine/threonine protein kinase</fullName>
    </recommendedName>
</protein>
<evidence type="ECO:0008006" key="3">
    <source>
        <dbReference type="Google" id="ProtNLM"/>
    </source>
</evidence>
<proteinExistence type="predicted"/>
<gene>
    <name evidence="1" type="ORF">GCM10023213_40120</name>
</gene>
<keyword evidence="2" id="KW-1185">Reference proteome</keyword>
<organism evidence="1 2">
    <name type="scientific">Prosthecobacter algae</name>
    <dbReference type="NCBI Taxonomy" id="1144682"/>
    <lineage>
        <taxon>Bacteria</taxon>
        <taxon>Pseudomonadati</taxon>
        <taxon>Verrucomicrobiota</taxon>
        <taxon>Verrucomicrobiia</taxon>
        <taxon>Verrucomicrobiales</taxon>
        <taxon>Verrucomicrobiaceae</taxon>
        <taxon>Prosthecobacter</taxon>
    </lineage>
</organism>
<reference evidence="2" key="1">
    <citation type="journal article" date="2019" name="Int. J. Syst. Evol. Microbiol.">
        <title>The Global Catalogue of Microorganisms (GCM) 10K type strain sequencing project: providing services to taxonomists for standard genome sequencing and annotation.</title>
        <authorList>
            <consortium name="The Broad Institute Genomics Platform"/>
            <consortium name="The Broad Institute Genome Sequencing Center for Infectious Disease"/>
            <person name="Wu L."/>
            <person name="Ma J."/>
        </authorList>
    </citation>
    <scope>NUCLEOTIDE SEQUENCE [LARGE SCALE GENOMIC DNA]</scope>
    <source>
        <strain evidence="2">JCM 18053</strain>
    </source>
</reference>
<dbReference type="EMBL" id="BAABIA010000009">
    <property type="protein sequence ID" value="GAA5146655.1"/>
    <property type="molecule type" value="Genomic_DNA"/>
</dbReference>